<dbReference type="EMBL" id="CATQJA010000635">
    <property type="protein sequence ID" value="CAJ0562207.1"/>
    <property type="molecule type" value="Genomic_DNA"/>
</dbReference>
<gene>
    <name evidence="4" type="ORF">MSPICULIGERA_LOCUS2058</name>
</gene>
<comment type="subcellular location">
    <subcellularLocation>
        <location evidence="1">Nucleus</location>
    </subcellularLocation>
</comment>
<evidence type="ECO:0000256" key="2">
    <source>
        <dbReference type="ARBA" id="ARBA00023242"/>
    </source>
</evidence>
<protein>
    <submittedName>
        <fullName evidence="4">Uncharacterized protein</fullName>
    </submittedName>
</protein>
<reference evidence="4" key="1">
    <citation type="submission" date="2023-06" db="EMBL/GenBank/DDBJ databases">
        <authorList>
            <person name="Delattre M."/>
        </authorList>
    </citation>
    <scope>NUCLEOTIDE SEQUENCE</scope>
    <source>
        <strain evidence="4">AF72</strain>
    </source>
</reference>
<dbReference type="Proteomes" id="UP001177023">
    <property type="component" value="Unassembled WGS sequence"/>
</dbReference>
<dbReference type="InterPro" id="IPR051507">
    <property type="entry name" value="PcG_RING_finger"/>
</dbReference>
<evidence type="ECO:0000313" key="4">
    <source>
        <dbReference type="EMBL" id="CAJ0562207.1"/>
    </source>
</evidence>
<dbReference type="InterPro" id="IPR013083">
    <property type="entry name" value="Znf_RING/FYVE/PHD"/>
</dbReference>
<dbReference type="PANTHER" id="PTHR45893">
    <property type="entry name" value="POLYCOMB GROUP RING FINGER PROTEIN"/>
    <property type="match status" value="1"/>
</dbReference>
<evidence type="ECO:0000256" key="1">
    <source>
        <dbReference type="ARBA" id="ARBA00004123"/>
    </source>
</evidence>
<sequence>MKRKDRRESEDVKPSTSSKNEKEPASKKGRKSKGDKENHRRSRRSPSEDGFDAKEYKTSYFLPLTKLNDHITCQICKGYLIDATTDKDNNCPQCGELIHQSHPSHYVAFDRTMQDIVYRLVPGMFAEEKRRRYDFLRRQNKKQGIIDEPMPGRRKKSSMLGQCINAIKQNRKCHITAKGTRQW</sequence>
<proteinExistence type="predicted"/>
<dbReference type="GO" id="GO:0005634">
    <property type="term" value="C:nucleus"/>
    <property type="evidence" value="ECO:0007669"/>
    <property type="project" value="UniProtKB-SubCell"/>
</dbReference>
<dbReference type="Gene3D" id="3.30.40.10">
    <property type="entry name" value="Zinc/RING finger domain, C3HC4 (zinc finger)"/>
    <property type="match status" value="1"/>
</dbReference>
<keyword evidence="2" id="KW-0539">Nucleus</keyword>
<feature type="non-terminal residue" evidence="4">
    <location>
        <position position="183"/>
    </location>
</feature>
<feature type="compositionally biased region" description="Basic and acidic residues" evidence="3">
    <location>
        <begin position="1"/>
        <end position="38"/>
    </location>
</feature>
<feature type="region of interest" description="Disordered" evidence="3">
    <location>
        <begin position="1"/>
        <end position="51"/>
    </location>
</feature>
<dbReference type="AlphaFoldDB" id="A0AA36C733"/>
<accession>A0AA36C733</accession>
<evidence type="ECO:0000313" key="5">
    <source>
        <dbReference type="Proteomes" id="UP001177023"/>
    </source>
</evidence>
<evidence type="ECO:0000256" key="3">
    <source>
        <dbReference type="SAM" id="MobiDB-lite"/>
    </source>
</evidence>
<organism evidence="4 5">
    <name type="scientific">Mesorhabditis spiculigera</name>
    <dbReference type="NCBI Taxonomy" id="96644"/>
    <lineage>
        <taxon>Eukaryota</taxon>
        <taxon>Metazoa</taxon>
        <taxon>Ecdysozoa</taxon>
        <taxon>Nematoda</taxon>
        <taxon>Chromadorea</taxon>
        <taxon>Rhabditida</taxon>
        <taxon>Rhabditina</taxon>
        <taxon>Rhabditomorpha</taxon>
        <taxon>Rhabditoidea</taxon>
        <taxon>Rhabditidae</taxon>
        <taxon>Mesorhabditinae</taxon>
        <taxon>Mesorhabditis</taxon>
    </lineage>
</organism>
<name>A0AA36C733_9BILA</name>
<keyword evidence="5" id="KW-1185">Reference proteome</keyword>
<comment type="caution">
    <text evidence="4">The sequence shown here is derived from an EMBL/GenBank/DDBJ whole genome shotgun (WGS) entry which is preliminary data.</text>
</comment>